<dbReference type="SUPFAM" id="SSF56784">
    <property type="entry name" value="HAD-like"/>
    <property type="match status" value="1"/>
</dbReference>
<comment type="cofactor">
    <cofactor evidence="6">
        <name>Mg(2+)</name>
        <dbReference type="ChEBI" id="CHEBI:18420"/>
    </cofactor>
</comment>
<comment type="pathway">
    <text evidence="2 6">Glycan biosynthesis; trehalose biosynthesis.</text>
</comment>
<comment type="similarity">
    <text evidence="3 6">Belongs to the trehalose phosphatase family.</text>
</comment>
<dbReference type="EMBL" id="CP004354">
    <property type="protein sequence ID" value="AGG67645.1"/>
    <property type="molecule type" value="Genomic_DNA"/>
</dbReference>
<dbReference type="EC" id="3.1.3.12" evidence="6"/>
<evidence type="ECO:0000256" key="5">
    <source>
        <dbReference type="ARBA" id="ARBA00024179"/>
    </source>
</evidence>
<gene>
    <name evidence="7" type="ORF">H924_11085</name>
</gene>
<dbReference type="GO" id="GO:0004805">
    <property type="term" value="F:trehalose-phosphatase activity"/>
    <property type="evidence" value="ECO:0007669"/>
    <property type="project" value="UniProtKB-EC"/>
</dbReference>
<proteinExistence type="inferred from homology"/>
<dbReference type="PATRIC" id="fig|1121353.3.peg.2266"/>
<dbReference type="PANTHER" id="PTHR43768">
    <property type="entry name" value="TREHALOSE 6-PHOSPHATE PHOSPHATASE"/>
    <property type="match status" value="1"/>
</dbReference>
<dbReference type="RefSeq" id="WP_015652071.1">
    <property type="nucleotide sequence ID" value="NC_020506.1"/>
</dbReference>
<dbReference type="HOGENOM" id="CLU_037265_2_1_11"/>
<keyword evidence="8" id="KW-1185">Reference proteome</keyword>
<dbReference type="Proteomes" id="UP000011760">
    <property type="component" value="Chromosome"/>
</dbReference>
<dbReference type="InterPro" id="IPR003337">
    <property type="entry name" value="Trehalose_PPase"/>
</dbReference>
<dbReference type="InterPro" id="IPR023214">
    <property type="entry name" value="HAD_sf"/>
</dbReference>
<dbReference type="InterPro" id="IPR006379">
    <property type="entry name" value="HAD-SF_hydro_IIB"/>
</dbReference>
<evidence type="ECO:0000256" key="4">
    <source>
        <dbReference type="ARBA" id="ARBA00022801"/>
    </source>
</evidence>
<comment type="catalytic activity">
    <reaction evidence="1 6">
        <text>alpha,alpha-trehalose 6-phosphate + H2O = alpha,alpha-trehalose + phosphate</text>
        <dbReference type="Rhea" id="RHEA:23420"/>
        <dbReference type="ChEBI" id="CHEBI:15377"/>
        <dbReference type="ChEBI" id="CHEBI:16551"/>
        <dbReference type="ChEBI" id="CHEBI:43474"/>
        <dbReference type="ChEBI" id="CHEBI:58429"/>
        <dbReference type="EC" id="3.1.3.12"/>
    </reaction>
</comment>
<evidence type="ECO:0000256" key="1">
    <source>
        <dbReference type="ARBA" id="ARBA00000500"/>
    </source>
</evidence>
<dbReference type="GO" id="GO:0005992">
    <property type="term" value="P:trehalose biosynthetic process"/>
    <property type="evidence" value="ECO:0007669"/>
    <property type="project" value="UniProtKB-UniPathway"/>
</dbReference>
<dbReference type="UniPathway" id="UPA00299"/>
<keyword evidence="6" id="KW-0460">Magnesium</keyword>
<dbReference type="eggNOG" id="COG1877">
    <property type="taxonomic scope" value="Bacteria"/>
</dbReference>
<dbReference type="InterPro" id="IPR044651">
    <property type="entry name" value="OTSB-like"/>
</dbReference>
<dbReference type="AlphaFoldDB" id="M1UH17"/>
<accession>M1UH17</accession>
<sequence length="256" mass="28301">MTLSIEELAQTRTLLVVSDFDGTIAGFSKEAYQVPINQKSLKAIKDLSNQANTDVVILSGRHLEGLNKVLDLGDYPITKVGSHGSEDSSRPRTLTDREQERLEHIHAELEQIVEGISGAFVEVKPFHRVLHFFRVSEPALIERIVEASTHVDTTGLKVTKGKNIIEYSISSTTKGSWLDDYIHRTEPTGVIFIGDDTTDEHGFEVLVDDPRAVTVKVGAGDTAANTRVVGIEDVGDLLEKLAYERMQYNEQKSLGL</sequence>
<evidence type="ECO:0000313" key="7">
    <source>
        <dbReference type="EMBL" id="AGG67645.1"/>
    </source>
</evidence>
<reference evidence="7 8" key="1">
    <citation type="submission" date="2013-02" db="EMBL/GenBank/DDBJ databases">
        <title>The complete genome sequence of Corynebacterium callunae DSM 20147.</title>
        <authorList>
            <person name="Ruckert C."/>
            <person name="Albersmeier A."/>
            <person name="Kalinowski J."/>
        </authorList>
    </citation>
    <scope>NUCLEOTIDE SEQUENCE [LARGE SCALE GENOMIC DNA]</scope>
    <source>
        <strain evidence="7 8">DSM 20147</strain>
    </source>
</reference>
<keyword evidence="6" id="KW-0479">Metal-binding</keyword>
<name>M1UH17_9CORY</name>
<organism evidence="7 8">
    <name type="scientific">Corynebacterium callunae DSM 20147</name>
    <dbReference type="NCBI Taxonomy" id="1121353"/>
    <lineage>
        <taxon>Bacteria</taxon>
        <taxon>Bacillati</taxon>
        <taxon>Actinomycetota</taxon>
        <taxon>Actinomycetes</taxon>
        <taxon>Mycobacteriales</taxon>
        <taxon>Corynebacteriaceae</taxon>
        <taxon>Corynebacterium</taxon>
    </lineage>
</organism>
<evidence type="ECO:0000256" key="6">
    <source>
        <dbReference type="RuleBase" id="RU361117"/>
    </source>
</evidence>
<protein>
    <recommendedName>
        <fullName evidence="6">Trehalose 6-phosphate phosphatase</fullName>
        <ecNumber evidence="6">3.1.3.12</ecNumber>
    </recommendedName>
</protein>
<dbReference type="PANTHER" id="PTHR43768:SF3">
    <property type="entry name" value="TREHALOSE 6-PHOSPHATE PHOSPHATASE"/>
    <property type="match status" value="1"/>
</dbReference>
<evidence type="ECO:0000256" key="3">
    <source>
        <dbReference type="ARBA" id="ARBA00008770"/>
    </source>
</evidence>
<evidence type="ECO:0000313" key="8">
    <source>
        <dbReference type="Proteomes" id="UP000011760"/>
    </source>
</evidence>
<dbReference type="InterPro" id="IPR036412">
    <property type="entry name" value="HAD-like_sf"/>
</dbReference>
<keyword evidence="4 6" id="KW-0378">Hydrolase</keyword>
<dbReference type="NCBIfam" id="TIGR00685">
    <property type="entry name" value="T6PP"/>
    <property type="match status" value="1"/>
</dbReference>
<evidence type="ECO:0000256" key="2">
    <source>
        <dbReference type="ARBA" id="ARBA00005199"/>
    </source>
</evidence>
<dbReference type="Gene3D" id="3.30.70.1020">
    <property type="entry name" value="Trehalose-6-phosphate phosphatase related protein, domain 2"/>
    <property type="match status" value="1"/>
</dbReference>
<dbReference type="Pfam" id="PF02358">
    <property type="entry name" value="Trehalose_PPase"/>
    <property type="match status" value="1"/>
</dbReference>
<dbReference type="OrthoDB" id="9816160at2"/>
<dbReference type="NCBIfam" id="TIGR01484">
    <property type="entry name" value="HAD-SF-IIB"/>
    <property type="match status" value="1"/>
</dbReference>
<dbReference type="KEGG" id="ccn:H924_11085"/>
<comment type="function">
    <text evidence="5 6">Removes the phosphate from trehalose 6-phosphate to produce free trehalose.</text>
</comment>
<dbReference type="GO" id="GO:0046872">
    <property type="term" value="F:metal ion binding"/>
    <property type="evidence" value="ECO:0007669"/>
    <property type="project" value="UniProtKB-KW"/>
</dbReference>
<dbReference type="STRING" id="1121353.H924_11085"/>
<dbReference type="Gene3D" id="3.40.50.1000">
    <property type="entry name" value="HAD superfamily/HAD-like"/>
    <property type="match status" value="1"/>
</dbReference>